<feature type="compositionally biased region" description="Acidic residues" evidence="8">
    <location>
        <begin position="770"/>
        <end position="779"/>
    </location>
</feature>
<feature type="compositionally biased region" description="Low complexity" evidence="8">
    <location>
        <begin position="67"/>
        <end position="105"/>
    </location>
</feature>
<evidence type="ECO:0000313" key="11">
    <source>
        <dbReference type="Proteomes" id="UP001360560"/>
    </source>
</evidence>
<evidence type="ECO:0000256" key="3">
    <source>
        <dbReference type="ARBA" id="ARBA00022741"/>
    </source>
</evidence>
<keyword evidence="11" id="KW-1185">Reference proteome</keyword>
<feature type="compositionally biased region" description="Polar residues" evidence="8">
    <location>
        <begin position="562"/>
        <end position="572"/>
    </location>
</feature>
<dbReference type="PANTHER" id="PTHR12172">
    <property type="entry name" value="CELL CYCLE CHECKPOINT PROTEIN RAD17"/>
    <property type="match status" value="1"/>
</dbReference>
<evidence type="ECO:0000313" key="10">
    <source>
        <dbReference type="EMBL" id="GMM39080.1"/>
    </source>
</evidence>
<feature type="compositionally biased region" description="Acidic residues" evidence="8">
    <location>
        <begin position="736"/>
        <end position="758"/>
    </location>
</feature>
<protein>
    <submittedName>
        <fullName evidence="10">Rad24 protein</fullName>
    </submittedName>
</protein>
<dbReference type="EMBL" id="BTFZ01000020">
    <property type="protein sequence ID" value="GMM39080.1"/>
    <property type="molecule type" value="Genomic_DNA"/>
</dbReference>
<keyword evidence="3" id="KW-0547">Nucleotide-binding</keyword>
<evidence type="ECO:0000256" key="7">
    <source>
        <dbReference type="ARBA" id="ARBA00023306"/>
    </source>
</evidence>
<reference evidence="10 11" key="1">
    <citation type="journal article" date="2023" name="Elife">
        <title>Identification of key yeast species and microbe-microbe interactions impacting larval growth of Drosophila in the wild.</title>
        <authorList>
            <person name="Mure A."/>
            <person name="Sugiura Y."/>
            <person name="Maeda R."/>
            <person name="Honda K."/>
            <person name="Sakurai N."/>
            <person name="Takahashi Y."/>
            <person name="Watada M."/>
            <person name="Katoh T."/>
            <person name="Gotoh A."/>
            <person name="Gotoh Y."/>
            <person name="Taniguchi I."/>
            <person name="Nakamura K."/>
            <person name="Hayashi T."/>
            <person name="Katayama T."/>
            <person name="Uemura T."/>
            <person name="Hattori Y."/>
        </authorList>
    </citation>
    <scope>NUCLEOTIDE SEQUENCE [LARGE SCALE GENOMIC DNA]</scope>
    <source>
        <strain evidence="10 11">SC-9</strain>
    </source>
</reference>
<feature type="region of interest" description="Disordered" evidence="8">
    <location>
        <begin position="735"/>
        <end position="779"/>
    </location>
</feature>
<feature type="region of interest" description="Disordered" evidence="8">
    <location>
        <begin position="559"/>
        <end position="589"/>
    </location>
</feature>
<dbReference type="Pfam" id="PF03215">
    <property type="entry name" value="Rad17"/>
    <property type="match status" value="1"/>
</dbReference>
<dbReference type="SUPFAM" id="SSF52540">
    <property type="entry name" value="P-loop containing nucleoside triphosphate hydrolases"/>
    <property type="match status" value="1"/>
</dbReference>
<dbReference type="GO" id="GO:0033314">
    <property type="term" value="P:mitotic DNA replication checkpoint signaling"/>
    <property type="evidence" value="ECO:0007669"/>
    <property type="project" value="TreeGrafter"/>
</dbReference>
<dbReference type="Gene3D" id="3.40.50.300">
    <property type="entry name" value="P-loop containing nucleotide triphosphate hydrolases"/>
    <property type="match status" value="1"/>
</dbReference>
<evidence type="ECO:0000256" key="2">
    <source>
        <dbReference type="ARBA" id="ARBA00006168"/>
    </source>
</evidence>
<dbReference type="AlphaFoldDB" id="A0AAV5QY83"/>
<dbReference type="InterPro" id="IPR057927">
    <property type="entry name" value="RAD24-like_helical"/>
</dbReference>
<name>A0AAV5QY83_9ASCO</name>
<feature type="compositionally biased region" description="Basic residues" evidence="8">
    <location>
        <begin position="31"/>
        <end position="43"/>
    </location>
</feature>
<dbReference type="Proteomes" id="UP001360560">
    <property type="component" value="Unassembled WGS sequence"/>
</dbReference>
<dbReference type="InterPro" id="IPR004582">
    <property type="entry name" value="Checkpoint_prot_Rad17_Rad24"/>
</dbReference>
<feature type="domain" description="Checkpoint protein RAD24-like helical bundle" evidence="9">
    <location>
        <begin position="369"/>
        <end position="521"/>
    </location>
</feature>
<comment type="similarity">
    <text evidence="2">Belongs to the rad17/RAD24 family.</text>
</comment>
<keyword evidence="4" id="KW-0227">DNA damage</keyword>
<dbReference type="GO" id="GO:0005524">
    <property type="term" value="F:ATP binding"/>
    <property type="evidence" value="ECO:0007669"/>
    <property type="project" value="UniProtKB-KW"/>
</dbReference>
<evidence type="ECO:0000256" key="6">
    <source>
        <dbReference type="ARBA" id="ARBA00023242"/>
    </source>
</evidence>
<feature type="region of interest" description="Disordered" evidence="8">
    <location>
        <begin position="1"/>
        <end position="109"/>
    </location>
</feature>
<dbReference type="GO" id="GO:0003682">
    <property type="term" value="F:chromatin binding"/>
    <property type="evidence" value="ECO:0007669"/>
    <property type="project" value="TreeGrafter"/>
</dbReference>
<evidence type="ECO:0000256" key="1">
    <source>
        <dbReference type="ARBA" id="ARBA00004123"/>
    </source>
</evidence>
<dbReference type="Pfam" id="PF25812">
    <property type="entry name" value="RAD24_helical"/>
    <property type="match status" value="1"/>
</dbReference>
<dbReference type="RefSeq" id="XP_064856075.1">
    <property type="nucleotide sequence ID" value="XM_065000003.1"/>
</dbReference>
<comment type="caution">
    <text evidence="10">The sequence shown here is derived from an EMBL/GenBank/DDBJ whole genome shotgun (WGS) entry which is preliminary data.</text>
</comment>
<evidence type="ECO:0000256" key="5">
    <source>
        <dbReference type="ARBA" id="ARBA00022840"/>
    </source>
</evidence>
<evidence type="ECO:0000256" key="8">
    <source>
        <dbReference type="SAM" id="MobiDB-lite"/>
    </source>
</evidence>
<dbReference type="GO" id="GO:0000077">
    <property type="term" value="P:DNA damage checkpoint signaling"/>
    <property type="evidence" value="ECO:0007669"/>
    <property type="project" value="TreeGrafter"/>
</dbReference>
<dbReference type="InterPro" id="IPR027417">
    <property type="entry name" value="P-loop_NTPase"/>
</dbReference>
<evidence type="ECO:0000259" key="9">
    <source>
        <dbReference type="Pfam" id="PF25812"/>
    </source>
</evidence>
<gene>
    <name evidence="10" type="ORF">DASC09_064190</name>
</gene>
<evidence type="ECO:0000256" key="4">
    <source>
        <dbReference type="ARBA" id="ARBA00022763"/>
    </source>
</evidence>
<sequence>MKYISLDSDEGDSIIDDSLIEETGSVPPVNHPKKHSKTIKRTRSINLSELASHIGTTEKKPRHEKILSSSSKLSANLSIKSVSPSPSSSSSSPPSSSSSSSPSSSWVDKYSPTSINDIAVHPRKIKEVRTKLTSMLYHDYPPRLLILTGPSGSGKSTMVKLLSQELLSKPVLEWINPSTIKNTSHVDAFSEFLKAAKYCQGQNLSIILVEDLPFIFHEPTKDAFQAAVYQWLHYDPLTTLPPLVICLTEENFENDKNNNNFASWDITNNFSVDTVFGHKVLQSHGKYQQIKFNPVNATLMTKTLKRIVNDNSQLFNHHQLKSYLPKLVASGDIRSAILSLQCWGSWRSKAHQLPGVTDSMYLVFGKDVSFDLFHIIGKIIYGSQKVQPADLLRYSEEIPGNRQSPPDKKNCFNGLYLKKSSSDNSLSLKSSPTDQPYNIKLATNYVLCNTILASNTLDLRLLSLLILENYAIYNCSHYKLSKASKILKILSLVDTFPKWQVDLEVATDLVVRGTRISLEQDISKNQVMYLDNLGKWSLINGEKLLKNEESLRNDDKKFPLKSQGQFVNPHQKSSTSNHRSSNHHDKLGFPRDFKLMKKSRHTKDAVNFHRYQKSQTSSSTIGILSFNDTNLYHGYYEAVINQQKQFKGKSYGYIAQQFKDKNYAGHPPSRLQNKIDELSQWSTQKNLLIKRLGGEINSNGGDQAGGTVSTMMGDLGRNNIAEYYKNYEIYQGNFGEENDYSEGELEDDPIDDDGDDDNVGGGDNWSDGEMMSDSDLDNF</sequence>
<dbReference type="GO" id="GO:0003689">
    <property type="term" value="F:DNA clamp loader activity"/>
    <property type="evidence" value="ECO:0007669"/>
    <property type="project" value="TreeGrafter"/>
</dbReference>
<accession>A0AAV5QY83</accession>
<keyword evidence="7" id="KW-0131">Cell cycle</keyword>
<feature type="compositionally biased region" description="Acidic residues" evidence="8">
    <location>
        <begin position="7"/>
        <end position="20"/>
    </location>
</feature>
<dbReference type="GeneID" id="90077068"/>
<keyword evidence="6" id="KW-0539">Nucleus</keyword>
<dbReference type="GO" id="GO:0005634">
    <property type="term" value="C:nucleus"/>
    <property type="evidence" value="ECO:0007669"/>
    <property type="project" value="UniProtKB-SubCell"/>
</dbReference>
<keyword evidence="5" id="KW-0067">ATP-binding</keyword>
<proteinExistence type="inferred from homology"/>
<dbReference type="PANTHER" id="PTHR12172:SF0">
    <property type="entry name" value="CELL CYCLE CHECKPOINT PROTEIN RAD17"/>
    <property type="match status" value="1"/>
</dbReference>
<organism evidence="10 11">
    <name type="scientific">Saccharomycopsis crataegensis</name>
    <dbReference type="NCBI Taxonomy" id="43959"/>
    <lineage>
        <taxon>Eukaryota</taxon>
        <taxon>Fungi</taxon>
        <taxon>Dikarya</taxon>
        <taxon>Ascomycota</taxon>
        <taxon>Saccharomycotina</taxon>
        <taxon>Saccharomycetes</taxon>
        <taxon>Saccharomycopsidaceae</taxon>
        <taxon>Saccharomycopsis</taxon>
    </lineage>
</organism>
<feature type="compositionally biased region" description="Basic and acidic residues" evidence="8">
    <location>
        <begin position="56"/>
        <end position="66"/>
    </location>
</feature>
<comment type="subcellular location">
    <subcellularLocation>
        <location evidence="1">Nucleus</location>
    </subcellularLocation>
</comment>
<dbReference type="GO" id="GO:0006281">
    <property type="term" value="P:DNA repair"/>
    <property type="evidence" value="ECO:0007669"/>
    <property type="project" value="InterPro"/>
</dbReference>